<dbReference type="RefSeq" id="XP_058334829.1">
    <property type="nucleotide sequence ID" value="XM_058471688.1"/>
</dbReference>
<protein>
    <recommendedName>
        <fullName evidence="7">Zn(2)-C6 fungal-type domain-containing protein</fullName>
    </recommendedName>
</protein>
<evidence type="ECO:0000256" key="1">
    <source>
        <dbReference type="ARBA" id="ARBA00004123"/>
    </source>
</evidence>
<proteinExistence type="predicted"/>
<dbReference type="PANTHER" id="PTHR37534">
    <property type="entry name" value="TRANSCRIPTIONAL ACTIVATOR PROTEIN UGA3"/>
    <property type="match status" value="1"/>
</dbReference>
<evidence type="ECO:0000256" key="4">
    <source>
        <dbReference type="ARBA" id="ARBA00023163"/>
    </source>
</evidence>
<evidence type="ECO:0000313" key="8">
    <source>
        <dbReference type="EMBL" id="KAJ5247408.1"/>
    </source>
</evidence>
<dbReference type="SMART" id="SM00066">
    <property type="entry name" value="GAL4"/>
    <property type="match status" value="1"/>
</dbReference>
<dbReference type="GO" id="GO:0045944">
    <property type="term" value="P:positive regulation of transcription by RNA polymerase II"/>
    <property type="evidence" value="ECO:0007669"/>
    <property type="project" value="TreeGrafter"/>
</dbReference>
<dbReference type="OrthoDB" id="5130013at2759"/>
<dbReference type="GO" id="GO:0005634">
    <property type="term" value="C:nucleus"/>
    <property type="evidence" value="ECO:0007669"/>
    <property type="project" value="UniProtKB-SubCell"/>
</dbReference>
<dbReference type="Proteomes" id="UP001150941">
    <property type="component" value="Unassembled WGS sequence"/>
</dbReference>
<dbReference type="SUPFAM" id="SSF57701">
    <property type="entry name" value="Zn2/Cys6 DNA-binding domain"/>
    <property type="match status" value="1"/>
</dbReference>
<keyword evidence="3" id="KW-0238">DNA-binding</keyword>
<evidence type="ECO:0000259" key="7">
    <source>
        <dbReference type="PROSITE" id="PS50048"/>
    </source>
</evidence>
<dbReference type="GO" id="GO:0008270">
    <property type="term" value="F:zinc ion binding"/>
    <property type="evidence" value="ECO:0007669"/>
    <property type="project" value="InterPro"/>
</dbReference>
<dbReference type="GeneID" id="83198991"/>
<evidence type="ECO:0000256" key="5">
    <source>
        <dbReference type="ARBA" id="ARBA00023242"/>
    </source>
</evidence>
<evidence type="ECO:0000256" key="2">
    <source>
        <dbReference type="ARBA" id="ARBA00023015"/>
    </source>
</evidence>
<dbReference type="PANTHER" id="PTHR37534:SF8">
    <property type="entry name" value="ZN(II)2CYS6 TRANSCRIPTION FACTOR (EUROFUNG)"/>
    <property type="match status" value="1"/>
</dbReference>
<organism evidence="8 9">
    <name type="scientific">Penicillium chermesinum</name>
    <dbReference type="NCBI Taxonomy" id="63820"/>
    <lineage>
        <taxon>Eukaryota</taxon>
        <taxon>Fungi</taxon>
        <taxon>Dikarya</taxon>
        <taxon>Ascomycota</taxon>
        <taxon>Pezizomycotina</taxon>
        <taxon>Eurotiomycetes</taxon>
        <taxon>Eurotiomycetidae</taxon>
        <taxon>Eurotiales</taxon>
        <taxon>Aspergillaceae</taxon>
        <taxon>Penicillium</taxon>
    </lineage>
</organism>
<keyword evidence="4" id="KW-0804">Transcription</keyword>
<reference evidence="8" key="1">
    <citation type="submission" date="2022-11" db="EMBL/GenBank/DDBJ databases">
        <authorList>
            <person name="Petersen C."/>
        </authorList>
    </citation>
    <scope>NUCLEOTIDE SEQUENCE</scope>
    <source>
        <strain evidence="8">IBT 19713</strain>
    </source>
</reference>
<name>A0A9W9PKK0_9EURO</name>
<evidence type="ECO:0000256" key="3">
    <source>
        <dbReference type="ARBA" id="ARBA00023125"/>
    </source>
</evidence>
<dbReference type="InterPro" id="IPR021858">
    <property type="entry name" value="Fun_TF"/>
</dbReference>
<comment type="caution">
    <text evidence="8">The sequence shown here is derived from an EMBL/GenBank/DDBJ whole genome shotgun (WGS) entry which is preliminary data.</text>
</comment>
<sequence length="540" mass="60664">PSRSPASFRSHQSAKLAGLAKTSSLTATTTLMERKFAPCYTCRTRRIQCDQSSLPCAKCLKAGRECFDKRPVRWVKGVAIRGKMQGQSYAHTSNAIVPRKKTSKATTASRSSPLTRPGTLRHSDSSGLPAALQDPSISNLDPVSRYYMDYYNEHICKLFIVYDSEKNPFRSLIPIGLKDPILLKALLALAARHHANTGKCFRQADPLTLLTYASANREALMFKDQAVESLSRSIQHKTLPTDDATVASIFLLIFLDLLESGSDGWNFHLEGVKKLIDSTYLHSDSEAVINGGPGETVRELRAFITKQIHLIETLGATFLRPRLLSPFTPFEPKEIQPQETIERSFLGCPEYILTAIQCFSTQRDSIAVSPPLDQTSSKEIVSLLNLVQQFDCYAWASSVQKSRTPSQEEISSLFKLSQAYKVGTLMYGRRIQNALTGEFTIQEELLSELLGLIDSLKDDYLMFKCILWPIFVAGLECQGQAQRHFLERSLEKFWVVTKCLNAVNAAKTLQDYWDQADASEESRSHWIFNIGNLGRDWLWI</sequence>
<dbReference type="Pfam" id="PF11951">
    <property type="entry name" value="Fungal_trans_2"/>
    <property type="match status" value="1"/>
</dbReference>
<dbReference type="PROSITE" id="PS50048">
    <property type="entry name" value="ZN2_CY6_FUNGAL_2"/>
    <property type="match status" value="1"/>
</dbReference>
<dbReference type="PROSITE" id="PS00463">
    <property type="entry name" value="ZN2_CY6_FUNGAL_1"/>
    <property type="match status" value="1"/>
</dbReference>
<feature type="region of interest" description="Disordered" evidence="6">
    <location>
        <begin position="90"/>
        <end position="133"/>
    </location>
</feature>
<dbReference type="GO" id="GO:0000976">
    <property type="term" value="F:transcription cis-regulatory region binding"/>
    <property type="evidence" value="ECO:0007669"/>
    <property type="project" value="TreeGrafter"/>
</dbReference>
<dbReference type="InterPro" id="IPR036864">
    <property type="entry name" value="Zn2-C6_fun-type_DNA-bd_sf"/>
</dbReference>
<keyword evidence="2" id="KW-0805">Transcription regulation</keyword>
<dbReference type="GO" id="GO:0000981">
    <property type="term" value="F:DNA-binding transcription factor activity, RNA polymerase II-specific"/>
    <property type="evidence" value="ECO:0007669"/>
    <property type="project" value="InterPro"/>
</dbReference>
<dbReference type="Gene3D" id="4.10.240.10">
    <property type="entry name" value="Zn(2)-C6 fungal-type DNA-binding domain"/>
    <property type="match status" value="1"/>
</dbReference>
<reference evidence="8" key="2">
    <citation type="journal article" date="2023" name="IMA Fungus">
        <title>Comparative genomic study of the Penicillium genus elucidates a diverse pangenome and 15 lateral gene transfer events.</title>
        <authorList>
            <person name="Petersen C."/>
            <person name="Sorensen T."/>
            <person name="Nielsen M.R."/>
            <person name="Sondergaard T.E."/>
            <person name="Sorensen J.L."/>
            <person name="Fitzpatrick D.A."/>
            <person name="Frisvad J.C."/>
            <person name="Nielsen K.L."/>
        </authorList>
    </citation>
    <scope>NUCLEOTIDE SEQUENCE</scope>
    <source>
        <strain evidence="8">IBT 19713</strain>
    </source>
</reference>
<gene>
    <name evidence="8" type="ORF">N7468_002391</name>
</gene>
<evidence type="ECO:0000256" key="6">
    <source>
        <dbReference type="SAM" id="MobiDB-lite"/>
    </source>
</evidence>
<accession>A0A9W9PKK0</accession>
<comment type="subcellular location">
    <subcellularLocation>
        <location evidence="1">Nucleus</location>
    </subcellularLocation>
</comment>
<dbReference type="EMBL" id="JAPQKS010000002">
    <property type="protein sequence ID" value="KAJ5247408.1"/>
    <property type="molecule type" value="Genomic_DNA"/>
</dbReference>
<feature type="domain" description="Zn(2)-C6 fungal-type" evidence="7">
    <location>
        <begin position="38"/>
        <end position="66"/>
    </location>
</feature>
<dbReference type="AlphaFoldDB" id="A0A9W9PKK0"/>
<keyword evidence="9" id="KW-1185">Reference proteome</keyword>
<feature type="non-terminal residue" evidence="8">
    <location>
        <position position="540"/>
    </location>
</feature>
<evidence type="ECO:0000313" key="9">
    <source>
        <dbReference type="Proteomes" id="UP001150941"/>
    </source>
</evidence>
<dbReference type="Pfam" id="PF00172">
    <property type="entry name" value="Zn_clus"/>
    <property type="match status" value="1"/>
</dbReference>
<keyword evidence="5" id="KW-0539">Nucleus</keyword>
<dbReference type="InterPro" id="IPR001138">
    <property type="entry name" value="Zn2Cys6_DnaBD"/>
</dbReference>
<dbReference type="CDD" id="cd00067">
    <property type="entry name" value="GAL4"/>
    <property type="match status" value="1"/>
</dbReference>